<dbReference type="EMBL" id="BSDT01000001">
    <property type="protein sequence ID" value="GLI40531.1"/>
    <property type="molecule type" value="Genomic_DNA"/>
</dbReference>
<name>A0A9W6LFF3_9ACTN</name>
<keyword evidence="4 7" id="KW-0812">Transmembrane</keyword>
<dbReference type="PANTHER" id="PTHR42718">
    <property type="entry name" value="MAJOR FACILITATOR SUPERFAMILY MULTIDRUG TRANSPORTER MFSC"/>
    <property type="match status" value="1"/>
</dbReference>
<dbReference type="SUPFAM" id="SSF103473">
    <property type="entry name" value="MFS general substrate transporter"/>
    <property type="match status" value="1"/>
</dbReference>
<dbReference type="CDD" id="cd17321">
    <property type="entry name" value="MFS_MMR_MDR_like"/>
    <property type="match status" value="1"/>
</dbReference>
<evidence type="ECO:0000256" key="1">
    <source>
        <dbReference type="ARBA" id="ARBA00004651"/>
    </source>
</evidence>
<feature type="transmembrane region" description="Helical" evidence="7">
    <location>
        <begin position="78"/>
        <end position="96"/>
    </location>
</feature>
<dbReference type="InterPro" id="IPR011701">
    <property type="entry name" value="MFS"/>
</dbReference>
<feature type="transmembrane region" description="Helical" evidence="7">
    <location>
        <begin position="326"/>
        <end position="348"/>
    </location>
</feature>
<feature type="transmembrane region" description="Helical" evidence="7">
    <location>
        <begin position="197"/>
        <end position="217"/>
    </location>
</feature>
<evidence type="ECO:0000256" key="3">
    <source>
        <dbReference type="ARBA" id="ARBA00022475"/>
    </source>
</evidence>
<evidence type="ECO:0000256" key="2">
    <source>
        <dbReference type="ARBA" id="ARBA00022448"/>
    </source>
</evidence>
<dbReference type="Pfam" id="PF07690">
    <property type="entry name" value="MFS_1"/>
    <property type="match status" value="1"/>
</dbReference>
<feature type="transmembrane region" description="Helical" evidence="7">
    <location>
        <begin position="223"/>
        <end position="245"/>
    </location>
</feature>
<feature type="transmembrane region" description="Helical" evidence="7">
    <location>
        <begin position="102"/>
        <end position="124"/>
    </location>
</feature>
<evidence type="ECO:0000313" key="9">
    <source>
        <dbReference type="EMBL" id="GLI40531.1"/>
    </source>
</evidence>
<feature type="transmembrane region" description="Helical" evidence="7">
    <location>
        <begin position="354"/>
        <end position="381"/>
    </location>
</feature>
<feature type="transmembrane region" description="Helical" evidence="7">
    <location>
        <begin position="466"/>
        <end position="485"/>
    </location>
</feature>
<sequence>MAPVSARRRWWALLSLLFGLLVVGLDITILNVALPTLAVDLDASNAELQWIVDAFIVALAALLLPAGLLGDRLGRKKVLLAGLAIFGAACALATAADSVGVLIAARALMGVGAAVVMPVSIAVVPSMFSGAERTRAVALLTAGMAVGLPLGPLLGGWLLEHYWWGSVFLINLPLIVIGFFAIAFLLPESHDRSAPRLQPLAALASVLGLGALVYGVIEAPVEGWLSPATLIGGIGGLVLIAAFVVSQTRSAAPMVDLGLFRDRAFLWGSAIATASSMLMMGALFLVPQYLQIVQGHSAFGTGLRLLPMIGGLMVGGLGAERLAARFGYRFTVIAGLVLSAAGCAAATATGPDTGFGFVALWLAVLGAGFGMSLVPATDAVLASLPPDRAAIGSALMQTLRQTGGAIGVAVFGSIAASVYRAELDLPPLPAEAESAAEDSVAGAAAVAETLGSPETAQSAFASFTDGMGAVFLVCAVLAVVVACAAGPRFPKHPGAEEAQSQHEPSRAA</sequence>
<dbReference type="RefSeq" id="WP_270118742.1">
    <property type="nucleotide sequence ID" value="NZ_BAAAOL010000009.1"/>
</dbReference>
<dbReference type="Gene3D" id="1.20.1720.10">
    <property type="entry name" value="Multidrug resistance protein D"/>
    <property type="match status" value="1"/>
</dbReference>
<reference evidence="9" key="1">
    <citation type="submission" date="2022-12" db="EMBL/GenBank/DDBJ databases">
        <title>Reference genome sequencing for broad-spectrum identification of bacterial and archaeal isolates by mass spectrometry.</title>
        <authorList>
            <person name="Sekiguchi Y."/>
            <person name="Tourlousse D.M."/>
        </authorList>
    </citation>
    <scope>NUCLEOTIDE SEQUENCE</scope>
    <source>
        <strain evidence="9">LLR39Z86</strain>
    </source>
</reference>
<organism evidence="9 10">
    <name type="scientific">Glycomyces algeriensis</name>
    <dbReference type="NCBI Taxonomy" id="256037"/>
    <lineage>
        <taxon>Bacteria</taxon>
        <taxon>Bacillati</taxon>
        <taxon>Actinomycetota</taxon>
        <taxon>Actinomycetes</taxon>
        <taxon>Glycomycetales</taxon>
        <taxon>Glycomycetaceae</taxon>
        <taxon>Glycomyces</taxon>
    </lineage>
</organism>
<comment type="subcellular location">
    <subcellularLocation>
        <location evidence="1">Cell membrane</location>
        <topology evidence="1">Multi-pass membrane protein</topology>
    </subcellularLocation>
</comment>
<dbReference type="GO" id="GO:0005886">
    <property type="term" value="C:plasma membrane"/>
    <property type="evidence" value="ECO:0007669"/>
    <property type="project" value="UniProtKB-SubCell"/>
</dbReference>
<feature type="transmembrane region" description="Helical" evidence="7">
    <location>
        <begin position="48"/>
        <end position="66"/>
    </location>
</feature>
<keyword evidence="3" id="KW-1003">Cell membrane</keyword>
<dbReference type="InterPro" id="IPR004638">
    <property type="entry name" value="EmrB-like"/>
</dbReference>
<comment type="caution">
    <text evidence="9">The sequence shown here is derived from an EMBL/GenBank/DDBJ whole genome shotgun (WGS) entry which is preliminary data.</text>
</comment>
<feature type="transmembrane region" description="Helical" evidence="7">
    <location>
        <begin position="298"/>
        <end position="319"/>
    </location>
</feature>
<proteinExistence type="predicted"/>
<dbReference type="Gene3D" id="1.20.1250.20">
    <property type="entry name" value="MFS general substrate transporter like domains"/>
    <property type="match status" value="1"/>
</dbReference>
<evidence type="ECO:0000256" key="6">
    <source>
        <dbReference type="ARBA" id="ARBA00023136"/>
    </source>
</evidence>
<dbReference type="AlphaFoldDB" id="A0A9W6LFF3"/>
<evidence type="ECO:0000256" key="7">
    <source>
        <dbReference type="SAM" id="Phobius"/>
    </source>
</evidence>
<gene>
    <name evidence="9" type="ORF">GALLR39Z86_03810</name>
</gene>
<evidence type="ECO:0000256" key="5">
    <source>
        <dbReference type="ARBA" id="ARBA00022989"/>
    </source>
</evidence>
<dbReference type="Proteomes" id="UP001144313">
    <property type="component" value="Unassembled WGS sequence"/>
</dbReference>
<feature type="transmembrane region" description="Helical" evidence="7">
    <location>
        <begin position="136"/>
        <end position="157"/>
    </location>
</feature>
<feature type="domain" description="Major facilitator superfamily (MFS) profile" evidence="8">
    <location>
        <begin position="12"/>
        <end position="493"/>
    </location>
</feature>
<accession>A0A9W6LFF3</accession>
<keyword evidence="5 7" id="KW-1133">Transmembrane helix</keyword>
<dbReference type="NCBIfam" id="TIGR00711">
    <property type="entry name" value="efflux_EmrB"/>
    <property type="match status" value="1"/>
</dbReference>
<dbReference type="PROSITE" id="PS50850">
    <property type="entry name" value="MFS"/>
    <property type="match status" value="1"/>
</dbReference>
<dbReference type="GO" id="GO:0022857">
    <property type="term" value="F:transmembrane transporter activity"/>
    <property type="evidence" value="ECO:0007669"/>
    <property type="project" value="InterPro"/>
</dbReference>
<evidence type="ECO:0000259" key="8">
    <source>
        <dbReference type="PROSITE" id="PS50850"/>
    </source>
</evidence>
<evidence type="ECO:0000256" key="4">
    <source>
        <dbReference type="ARBA" id="ARBA00022692"/>
    </source>
</evidence>
<feature type="transmembrane region" description="Helical" evidence="7">
    <location>
        <begin position="163"/>
        <end position="185"/>
    </location>
</feature>
<protein>
    <submittedName>
        <fullName evidence="9">MFS transporter</fullName>
    </submittedName>
</protein>
<dbReference type="PANTHER" id="PTHR42718:SF42">
    <property type="entry name" value="EXPORT PROTEIN"/>
    <property type="match status" value="1"/>
</dbReference>
<dbReference type="InterPro" id="IPR036259">
    <property type="entry name" value="MFS_trans_sf"/>
</dbReference>
<dbReference type="PRINTS" id="PR01036">
    <property type="entry name" value="TCRTETB"/>
</dbReference>
<keyword evidence="6 7" id="KW-0472">Membrane</keyword>
<keyword evidence="2" id="KW-0813">Transport</keyword>
<keyword evidence="10" id="KW-1185">Reference proteome</keyword>
<feature type="transmembrane region" description="Helical" evidence="7">
    <location>
        <begin position="265"/>
        <end position="286"/>
    </location>
</feature>
<evidence type="ECO:0000313" key="10">
    <source>
        <dbReference type="Proteomes" id="UP001144313"/>
    </source>
</evidence>
<dbReference type="InterPro" id="IPR020846">
    <property type="entry name" value="MFS_dom"/>
</dbReference>